<accession>A0ABP2Y608</accession>
<protein>
    <submittedName>
        <fullName evidence="1">Uncharacterized protein</fullName>
    </submittedName>
</protein>
<dbReference type="Proteomes" id="UP000016660">
    <property type="component" value="Unassembled WGS sequence"/>
</dbReference>
<dbReference type="EMBL" id="AWUY01000292">
    <property type="protein sequence ID" value="ERJ71022.1"/>
    <property type="molecule type" value="Genomic_DNA"/>
</dbReference>
<gene>
    <name evidence="1" type="ORF">HMPREF0653_02594</name>
</gene>
<sequence length="49" mass="5833">MKITGLQVVFLDYCFAFQNNRFWSSKQPVLKRKTGCFENSLICHYLPLF</sequence>
<proteinExistence type="predicted"/>
<evidence type="ECO:0000313" key="1">
    <source>
        <dbReference type="EMBL" id="ERJ71022.1"/>
    </source>
</evidence>
<reference evidence="1 2" key="1">
    <citation type="submission" date="2013-06" db="EMBL/GenBank/DDBJ databases">
        <authorList>
            <person name="Weinstock G."/>
            <person name="Sodergren E."/>
            <person name="Lobos E.A."/>
            <person name="Fulton L."/>
            <person name="Fulton R."/>
            <person name="Courtney L."/>
            <person name="Fronick C."/>
            <person name="O'Laughlin M."/>
            <person name="Godfrey J."/>
            <person name="Wilson R.M."/>
            <person name="Miner T."/>
            <person name="Farmer C."/>
            <person name="Delehaunty K."/>
            <person name="Cordes M."/>
            <person name="Minx P."/>
            <person name="Tomlinson C."/>
            <person name="Chen J."/>
            <person name="Wollam A."/>
            <person name="Pepin K.H."/>
            <person name="Bhonagiri V."/>
            <person name="Zhang X."/>
            <person name="Warren W."/>
            <person name="Mitreva M."/>
            <person name="Mardis E.R."/>
            <person name="Wilson R.K."/>
        </authorList>
    </citation>
    <scope>NUCLEOTIDE SEQUENCE [LARGE SCALE GENOMIC DNA]</scope>
    <source>
        <strain evidence="1 2">ATCC 29426</strain>
    </source>
</reference>
<name>A0ABP2Y608_9BACT</name>
<comment type="caution">
    <text evidence="1">The sequence shown here is derived from an EMBL/GenBank/DDBJ whole genome shotgun (WGS) entry which is preliminary data.</text>
</comment>
<keyword evidence="2" id="KW-1185">Reference proteome</keyword>
<organism evidence="1 2">
    <name type="scientific">Prevotella disiens JCM 6334 = ATCC 29426</name>
    <dbReference type="NCBI Taxonomy" id="1235811"/>
    <lineage>
        <taxon>Bacteria</taxon>
        <taxon>Pseudomonadati</taxon>
        <taxon>Bacteroidota</taxon>
        <taxon>Bacteroidia</taxon>
        <taxon>Bacteroidales</taxon>
        <taxon>Prevotellaceae</taxon>
        <taxon>Prevotella</taxon>
    </lineage>
</organism>
<evidence type="ECO:0000313" key="2">
    <source>
        <dbReference type="Proteomes" id="UP000016660"/>
    </source>
</evidence>